<comment type="caution">
    <text evidence="1">The sequence shown here is derived from an EMBL/GenBank/DDBJ whole genome shotgun (WGS) entry which is preliminary data.</text>
</comment>
<protein>
    <submittedName>
        <fullName evidence="1">Uncharacterized protein</fullName>
    </submittedName>
</protein>
<reference evidence="1 2" key="1">
    <citation type="submission" date="2018-05" db="EMBL/GenBank/DDBJ databases">
        <title>Genomic Encyclopedia of Type Strains, Phase IV (KMG-IV): sequencing the most valuable type-strain genomes for metagenomic binning, comparative biology and taxonomic classification.</title>
        <authorList>
            <person name="Goeker M."/>
        </authorList>
    </citation>
    <scope>NUCLEOTIDE SEQUENCE [LARGE SCALE GENOMIC DNA]</scope>
    <source>
        <strain evidence="1 2">DSM 6462</strain>
    </source>
</reference>
<dbReference type="PROSITE" id="PS51257">
    <property type="entry name" value="PROKAR_LIPOPROTEIN"/>
    <property type="match status" value="1"/>
</dbReference>
<proteinExistence type="predicted"/>
<name>A0A2V3U4X6_9HYPH</name>
<organism evidence="1 2">
    <name type="scientific">Chelatococcus asaccharovorans</name>
    <dbReference type="NCBI Taxonomy" id="28210"/>
    <lineage>
        <taxon>Bacteria</taxon>
        <taxon>Pseudomonadati</taxon>
        <taxon>Pseudomonadota</taxon>
        <taxon>Alphaproteobacteria</taxon>
        <taxon>Hyphomicrobiales</taxon>
        <taxon>Chelatococcaceae</taxon>
        <taxon>Chelatococcus</taxon>
    </lineage>
</organism>
<keyword evidence="2" id="KW-1185">Reference proteome</keyword>
<evidence type="ECO:0000313" key="2">
    <source>
        <dbReference type="Proteomes" id="UP000248021"/>
    </source>
</evidence>
<evidence type="ECO:0000313" key="1">
    <source>
        <dbReference type="EMBL" id="PXW57833.1"/>
    </source>
</evidence>
<accession>A0A2V3U4X6</accession>
<dbReference type="EMBL" id="QJJK01000006">
    <property type="protein sequence ID" value="PXW57833.1"/>
    <property type="molecule type" value="Genomic_DNA"/>
</dbReference>
<dbReference type="AlphaFoldDB" id="A0A2V3U4X6"/>
<gene>
    <name evidence="1" type="ORF">C7450_1065</name>
</gene>
<sequence>MKAVLYACGVLFAGSMLTGCQTSEARSAQLAKICADPGNRQPGSFYFAECQAVDPSSDRSLQKDYVLGSPTGD</sequence>
<dbReference type="Proteomes" id="UP000248021">
    <property type="component" value="Unassembled WGS sequence"/>
</dbReference>